<evidence type="ECO:0000256" key="2">
    <source>
        <dbReference type="ARBA" id="ARBA00022692"/>
    </source>
</evidence>
<feature type="transmembrane region" description="Helical" evidence="8">
    <location>
        <begin position="237"/>
        <end position="260"/>
    </location>
</feature>
<name>A0ABM0S7X8_GALVR</name>
<accession>A0ABM0S7X8</accession>
<dbReference type="InterPro" id="IPR000276">
    <property type="entry name" value="GPCR_Rhodpsn"/>
</dbReference>
<proteinExistence type="predicted"/>
<keyword evidence="7" id="KW-0807">Transducer</keyword>
<sequence>METRNQTGIAKLFLMEVAEDPELQPLPFSLFLSMYLVTILGNLLIILTVISDSHLHTPMYFLLSNLSFTDICLSTTTIPQMLLNIQTQNQSITYMGCLTQVCLVLVFTGEESCLLAVMAYDRYVAICHPLRYMVIMNSRLCGLLISLSLFICLVDALIHTLMVLRLSFCTDVEIPLFFCEVVQVIKLACSDTLINNILIYSATSIFGGIPLSGIIFSYTQIVASVLRMPSASGKYKAFSTCGSHLSVVSLFYGTGFGVYISSAITDSSRITAVASVMYTVVPQMMNPFIYSLRNRDMKGALRKLIGRTPPLV</sequence>
<dbReference type="Pfam" id="PF13853">
    <property type="entry name" value="7tm_4"/>
    <property type="match status" value="1"/>
</dbReference>
<comment type="subcellular location">
    <subcellularLocation>
        <location evidence="1">Membrane</location>
        <topology evidence="1">Multi-pass membrane protein</topology>
    </subcellularLocation>
</comment>
<evidence type="ECO:0000313" key="10">
    <source>
        <dbReference type="Proteomes" id="UP000694923"/>
    </source>
</evidence>
<evidence type="ECO:0000313" key="11">
    <source>
        <dbReference type="RefSeq" id="XP_008588969.1"/>
    </source>
</evidence>
<keyword evidence="4" id="KW-0297">G-protein coupled receptor</keyword>
<feature type="transmembrane region" description="Helical" evidence="8">
    <location>
        <begin position="197"/>
        <end position="216"/>
    </location>
</feature>
<dbReference type="InterPro" id="IPR000725">
    <property type="entry name" value="Olfact_rcpt"/>
</dbReference>
<dbReference type="Gene3D" id="1.20.1070.10">
    <property type="entry name" value="Rhodopsin 7-helix transmembrane proteins"/>
    <property type="match status" value="1"/>
</dbReference>
<feature type="transmembrane region" description="Helical" evidence="8">
    <location>
        <begin position="272"/>
        <end position="292"/>
    </location>
</feature>
<evidence type="ECO:0000256" key="4">
    <source>
        <dbReference type="ARBA" id="ARBA00023040"/>
    </source>
</evidence>
<evidence type="ECO:0000256" key="5">
    <source>
        <dbReference type="ARBA" id="ARBA00023136"/>
    </source>
</evidence>
<dbReference type="CDD" id="cd15234">
    <property type="entry name" value="7tmA_OR7-like"/>
    <property type="match status" value="1"/>
</dbReference>
<reference evidence="11" key="1">
    <citation type="submission" date="2025-08" db="UniProtKB">
        <authorList>
            <consortium name="RefSeq"/>
        </authorList>
    </citation>
    <scope>IDENTIFICATION</scope>
</reference>
<dbReference type="RefSeq" id="XP_008588969.1">
    <property type="nucleotide sequence ID" value="XM_008590747.1"/>
</dbReference>
<evidence type="ECO:0000256" key="8">
    <source>
        <dbReference type="SAM" id="Phobius"/>
    </source>
</evidence>
<feature type="domain" description="G-protein coupled receptors family 1 profile" evidence="9">
    <location>
        <begin position="41"/>
        <end position="290"/>
    </location>
</feature>
<dbReference type="PRINTS" id="PR00245">
    <property type="entry name" value="OLFACTORYR"/>
</dbReference>
<evidence type="ECO:0000256" key="1">
    <source>
        <dbReference type="ARBA" id="ARBA00004141"/>
    </source>
</evidence>
<organism evidence="10 11">
    <name type="scientific">Galeopterus variegatus</name>
    <name type="common">Malayan flying lemur</name>
    <name type="synonym">Cynocephalus variegatus</name>
    <dbReference type="NCBI Taxonomy" id="482537"/>
    <lineage>
        <taxon>Eukaryota</taxon>
        <taxon>Metazoa</taxon>
        <taxon>Chordata</taxon>
        <taxon>Craniata</taxon>
        <taxon>Vertebrata</taxon>
        <taxon>Euteleostomi</taxon>
        <taxon>Mammalia</taxon>
        <taxon>Eutheria</taxon>
        <taxon>Euarchontoglires</taxon>
        <taxon>Dermoptera</taxon>
        <taxon>Cynocephalidae</taxon>
        <taxon>Galeopterus</taxon>
    </lineage>
</organism>
<keyword evidence="3 8" id="KW-1133">Transmembrane helix</keyword>
<protein>
    <submittedName>
        <fullName evidence="11">Olfactory receptor 7G1-like</fullName>
    </submittedName>
</protein>
<dbReference type="PRINTS" id="PR00237">
    <property type="entry name" value="GPCRRHODOPSN"/>
</dbReference>
<evidence type="ECO:0000259" key="9">
    <source>
        <dbReference type="PROSITE" id="PS50262"/>
    </source>
</evidence>
<dbReference type="PANTHER" id="PTHR48001">
    <property type="entry name" value="OLFACTORY RECEPTOR"/>
    <property type="match status" value="1"/>
</dbReference>
<dbReference type="InterPro" id="IPR017452">
    <property type="entry name" value="GPCR_Rhodpsn_7TM"/>
</dbReference>
<evidence type="ECO:0000256" key="7">
    <source>
        <dbReference type="ARBA" id="ARBA00023224"/>
    </source>
</evidence>
<dbReference type="GeneID" id="103606152"/>
<keyword evidence="6" id="KW-0675">Receptor</keyword>
<dbReference type="PROSITE" id="PS50262">
    <property type="entry name" value="G_PROTEIN_RECEP_F1_2"/>
    <property type="match status" value="1"/>
</dbReference>
<dbReference type="SUPFAM" id="SSF81321">
    <property type="entry name" value="Family A G protein-coupled receptor-like"/>
    <property type="match status" value="1"/>
</dbReference>
<evidence type="ECO:0000256" key="3">
    <source>
        <dbReference type="ARBA" id="ARBA00022989"/>
    </source>
</evidence>
<keyword evidence="2 8" id="KW-0812">Transmembrane</keyword>
<keyword evidence="10" id="KW-1185">Reference proteome</keyword>
<gene>
    <name evidence="11" type="primary">LOC103606152</name>
</gene>
<feature type="transmembrane region" description="Helical" evidence="8">
    <location>
        <begin position="140"/>
        <end position="158"/>
    </location>
</feature>
<evidence type="ECO:0000256" key="6">
    <source>
        <dbReference type="ARBA" id="ARBA00023170"/>
    </source>
</evidence>
<dbReference type="Proteomes" id="UP000694923">
    <property type="component" value="Unplaced"/>
</dbReference>
<feature type="transmembrane region" description="Helical" evidence="8">
    <location>
        <begin position="28"/>
        <end position="50"/>
    </location>
</feature>
<keyword evidence="5 8" id="KW-0472">Membrane</keyword>